<dbReference type="InterPro" id="IPR009647">
    <property type="entry name" value="PBP_C"/>
</dbReference>
<evidence type="ECO:0000256" key="2">
    <source>
        <dbReference type="ARBA" id="ARBA00022670"/>
    </source>
</evidence>
<dbReference type="GO" id="GO:0008658">
    <property type="term" value="F:penicillin binding"/>
    <property type="evidence" value="ECO:0007669"/>
    <property type="project" value="InterPro"/>
</dbReference>
<evidence type="ECO:0000256" key="5">
    <source>
        <dbReference type="ARBA" id="ARBA00022801"/>
    </source>
</evidence>
<dbReference type="InterPro" id="IPR023346">
    <property type="entry name" value="Lysozyme-like_dom_sf"/>
</dbReference>
<dbReference type="InterPro" id="IPR001264">
    <property type="entry name" value="Glyco_trans_51"/>
</dbReference>
<dbReference type="GO" id="GO:0030288">
    <property type="term" value="C:outer membrane-bounded periplasmic space"/>
    <property type="evidence" value="ECO:0007669"/>
    <property type="project" value="TreeGrafter"/>
</dbReference>
<evidence type="ECO:0000256" key="7">
    <source>
        <dbReference type="ARBA" id="ARBA00044770"/>
    </source>
</evidence>
<dbReference type="Pfam" id="PF00912">
    <property type="entry name" value="Transgly"/>
    <property type="match status" value="1"/>
</dbReference>
<organism evidence="12">
    <name type="scientific">hydrothermal vent metagenome</name>
    <dbReference type="NCBI Taxonomy" id="652676"/>
    <lineage>
        <taxon>unclassified sequences</taxon>
        <taxon>metagenomes</taxon>
        <taxon>ecological metagenomes</taxon>
    </lineage>
</organism>
<dbReference type="InterPro" id="IPR036950">
    <property type="entry name" value="PBP_transglycosylase"/>
</dbReference>
<keyword evidence="3 12" id="KW-0328">Glycosyltransferase</keyword>
<dbReference type="AlphaFoldDB" id="A0A3B0RHR1"/>
<evidence type="ECO:0000256" key="6">
    <source>
        <dbReference type="ARBA" id="ARBA00023268"/>
    </source>
</evidence>
<protein>
    <recommendedName>
        <fullName evidence="7">peptidoglycan glycosyltransferase</fullName>
        <ecNumber evidence="7">2.4.99.28</ecNumber>
    </recommendedName>
</protein>
<keyword evidence="5" id="KW-0378">Hydrolase</keyword>
<dbReference type="EMBL" id="UOED01000067">
    <property type="protein sequence ID" value="VAV91357.1"/>
    <property type="molecule type" value="Genomic_DNA"/>
</dbReference>
<dbReference type="Pfam" id="PF00905">
    <property type="entry name" value="Transpeptidase"/>
    <property type="match status" value="1"/>
</dbReference>
<dbReference type="Gene3D" id="3.40.710.10">
    <property type="entry name" value="DD-peptidase/beta-lactamase superfamily"/>
    <property type="match status" value="1"/>
</dbReference>
<keyword evidence="2" id="KW-0645">Protease</keyword>
<accession>A0A3B0RHR1</accession>
<keyword evidence="1" id="KW-0121">Carboxypeptidase</keyword>
<dbReference type="GO" id="GO:0008955">
    <property type="term" value="F:peptidoglycan glycosyltransferase activity"/>
    <property type="evidence" value="ECO:0007669"/>
    <property type="project" value="UniProtKB-EC"/>
</dbReference>
<proteinExistence type="predicted"/>
<evidence type="ECO:0000259" key="10">
    <source>
        <dbReference type="Pfam" id="PF00912"/>
    </source>
</evidence>
<feature type="domain" description="Glycosyl transferase family 51" evidence="10">
    <location>
        <begin position="69"/>
        <end position="229"/>
    </location>
</feature>
<dbReference type="SUPFAM" id="SSF56601">
    <property type="entry name" value="beta-lactamase/transpeptidase-like"/>
    <property type="match status" value="1"/>
</dbReference>
<dbReference type="InterPro" id="IPR050396">
    <property type="entry name" value="Glycosyltr_51/Transpeptidase"/>
</dbReference>
<dbReference type="NCBIfam" id="TIGR02073">
    <property type="entry name" value="PBP_1c"/>
    <property type="match status" value="1"/>
</dbReference>
<dbReference type="InterPro" id="IPR001460">
    <property type="entry name" value="PCN-bd_Tpept"/>
</dbReference>
<evidence type="ECO:0000259" key="9">
    <source>
        <dbReference type="Pfam" id="PF00905"/>
    </source>
</evidence>
<feature type="domain" description="Penicillin-binding C-terminal" evidence="11">
    <location>
        <begin position="619"/>
        <end position="701"/>
    </location>
</feature>
<evidence type="ECO:0000313" key="12">
    <source>
        <dbReference type="EMBL" id="VAV91357.1"/>
    </source>
</evidence>
<reference evidence="12" key="1">
    <citation type="submission" date="2018-06" db="EMBL/GenBank/DDBJ databases">
        <authorList>
            <person name="Zhirakovskaya E."/>
        </authorList>
    </citation>
    <scope>NUCLEOTIDE SEQUENCE</scope>
</reference>
<dbReference type="PANTHER" id="PTHR32282">
    <property type="entry name" value="BINDING PROTEIN TRANSPEPTIDASE, PUTATIVE-RELATED"/>
    <property type="match status" value="1"/>
</dbReference>
<sequence>MKRLFLHISLGAALCVLLAFGALQGWYGWYAANHPLDLSRLDRRGSLTLDRAGTYMHMFAAKDGIFRLKADISHVDPRYIRTLVAFEDKRFYDHGGIDYLALFRATAQAIKNGRVISGGSTLTMQVARLLEPRQRTWQSKLIEMARAAQLEDRFSKQDILNIYLTLAPYGGAYEGVRAASWHYFGREPKDMTWGEAALLTVLPQSPSRFRPDRHPAAAAMARDKVLSRVQGSLGISKADLAANEGDRLRLSRNKKHPVTAYHLAFRLRDHKDDFDTVKTTLMARYQGGATDIISRAVGRLAPGMTAAAVIMDSRTGETIAYVGSPDYFNEARAGAVDMVRAIRSPGSTLKPFIYGIGFDDGFLHPLTLIRDEKVRFGDYAPTNFRDRFHGEISIQYALRHSLNIPAVKVLSRVGAQRFAAKLALAHVPLDIPGDQGAGLALALGGAGISLEDLVRLYGALAGDGHVRPERLRMADKLTAGAPLVSPAARSYLQRILKGVAPPADLMPASMRQKGRRIAFKTGTSWGFRDALAIGFDDRWVIGVWVGKADGTPNPGHYGAKTAAPILFDLFSMMPKNSPRPREIRPREIKVAESDKVNWQLSRLSPLQRHFDQPPLKRYAMKSPPPVIQFPVPDSQIKLPKAHRPVYVEATGGTGSLSLLVNGEPVAKFTSQGHVWWQPDGVGFHHLTIVDEAGRSVGTDVRILP</sequence>
<dbReference type="GO" id="GO:0009252">
    <property type="term" value="P:peptidoglycan biosynthetic process"/>
    <property type="evidence" value="ECO:0007669"/>
    <property type="project" value="InterPro"/>
</dbReference>
<dbReference type="EC" id="2.4.99.28" evidence="7"/>
<keyword evidence="4 12" id="KW-0808">Transferase</keyword>
<comment type="catalytic activity">
    <reaction evidence="8">
        <text>[GlcNAc-(1-&gt;4)-Mur2Ac(oyl-L-Ala-gamma-D-Glu-L-Lys-D-Ala-D-Ala)](n)-di-trans,octa-cis-undecaprenyl diphosphate + beta-D-GlcNAc-(1-&gt;4)-Mur2Ac(oyl-L-Ala-gamma-D-Glu-L-Lys-D-Ala-D-Ala)-di-trans,octa-cis-undecaprenyl diphosphate = [GlcNAc-(1-&gt;4)-Mur2Ac(oyl-L-Ala-gamma-D-Glu-L-Lys-D-Ala-D-Ala)](n+1)-di-trans,octa-cis-undecaprenyl diphosphate + di-trans,octa-cis-undecaprenyl diphosphate + H(+)</text>
        <dbReference type="Rhea" id="RHEA:23708"/>
        <dbReference type="Rhea" id="RHEA-COMP:9602"/>
        <dbReference type="Rhea" id="RHEA-COMP:9603"/>
        <dbReference type="ChEBI" id="CHEBI:15378"/>
        <dbReference type="ChEBI" id="CHEBI:58405"/>
        <dbReference type="ChEBI" id="CHEBI:60033"/>
        <dbReference type="ChEBI" id="CHEBI:78435"/>
        <dbReference type="EC" id="2.4.99.28"/>
    </reaction>
</comment>
<dbReference type="GO" id="GO:0004180">
    <property type="term" value="F:carboxypeptidase activity"/>
    <property type="evidence" value="ECO:0007669"/>
    <property type="project" value="UniProtKB-KW"/>
</dbReference>
<evidence type="ECO:0000256" key="4">
    <source>
        <dbReference type="ARBA" id="ARBA00022679"/>
    </source>
</evidence>
<dbReference type="GO" id="GO:0006508">
    <property type="term" value="P:proteolysis"/>
    <property type="evidence" value="ECO:0007669"/>
    <property type="project" value="UniProtKB-KW"/>
</dbReference>
<feature type="domain" description="Penicillin-binding protein transpeptidase" evidence="9">
    <location>
        <begin position="307"/>
        <end position="532"/>
    </location>
</feature>
<dbReference type="Gene3D" id="1.10.3810.10">
    <property type="entry name" value="Biosynthetic peptidoglycan transglycosylase-like"/>
    <property type="match status" value="1"/>
</dbReference>
<keyword evidence="6" id="KW-0511">Multifunctional enzyme</keyword>
<dbReference type="Pfam" id="PF06832">
    <property type="entry name" value="BiPBP_C"/>
    <property type="match status" value="1"/>
</dbReference>
<evidence type="ECO:0000256" key="3">
    <source>
        <dbReference type="ARBA" id="ARBA00022676"/>
    </source>
</evidence>
<evidence type="ECO:0000256" key="1">
    <source>
        <dbReference type="ARBA" id="ARBA00022645"/>
    </source>
</evidence>
<name>A0A3B0RHR1_9ZZZZ</name>
<gene>
    <name evidence="12" type="ORF">MNBD_ALPHA02-2176</name>
</gene>
<dbReference type="PANTHER" id="PTHR32282:SF15">
    <property type="entry name" value="PENICILLIN-BINDING PROTEIN 1C"/>
    <property type="match status" value="1"/>
</dbReference>
<dbReference type="SUPFAM" id="SSF53955">
    <property type="entry name" value="Lysozyme-like"/>
    <property type="match status" value="1"/>
</dbReference>
<dbReference type="InterPro" id="IPR011815">
    <property type="entry name" value="PBP_1c"/>
</dbReference>
<evidence type="ECO:0000256" key="8">
    <source>
        <dbReference type="ARBA" id="ARBA00049902"/>
    </source>
</evidence>
<dbReference type="InterPro" id="IPR012338">
    <property type="entry name" value="Beta-lactam/transpept-like"/>
</dbReference>
<evidence type="ECO:0000259" key="11">
    <source>
        <dbReference type="Pfam" id="PF06832"/>
    </source>
</evidence>